<reference evidence="3 4" key="1">
    <citation type="submission" date="2019-05" db="EMBL/GenBank/DDBJ databases">
        <title>Emergence of the Ug99 lineage of the wheat stem rust pathogen through somatic hybridization.</title>
        <authorList>
            <person name="Li F."/>
            <person name="Upadhyaya N.M."/>
            <person name="Sperschneider J."/>
            <person name="Matny O."/>
            <person name="Nguyen-Phuc H."/>
            <person name="Mago R."/>
            <person name="Raley C."/>
            <person name="Miller M.E."/>
            <person name="Silverstein K.A.T."/>
            <person name="Henningsen E."/>
            <person name="Hirsch C.D."/>
            <person name="Visser B."/>
            <person name="Pretorius Z.A."/>
            <person name="Steffenson B.J."/>
            <person name="Schwessinger B."/>
            <person name="Dodds P.N."/>
            <person name="Figueroa M."/>
        </authorList>
    </citation>
    <scope>NUCLEOTIDE SEQUENCE [LARGE SCALE GENOMIC DNA]</scope>
    <source>
        <strain evidence="1">21-0</strain>
        <strain evidence="2 4">Ug99</strain>
    </source>
</reference>
<dbReference type="Proteomes" id="UP000325313">
    <property type="component" value="Unassembled WGS sequence"/>
</dbReference>
<gene>
    <name evidence="1" type="ORF">PGT21_019852</name>
    <name evidence="2" type="ORF">PGTUg99_005188</name>
</gene>
<evidence type="ECO:0000313" key="4">
    <source>
        <dbReference type="Proteomes" id="UP000325313"/>
    </source>
</evidence>
<sequence length="73" mass="8345">MQQRVIFWSPVSWKFPSWLACSISNITPFLFTSAESSQKALAVWPEGFLINRHIDRSSCIHITPATQPVLLEQ</sequence>
<accession>A0A5B0P9T4</accession>
<evidence type="ECO:0000313" key="3">
    <source>
        <dbReference type="Proteomes" id="UP000324748"/>
    </source>
</evidence>
<organism evidence="1 3">
    <name type="scientific">Puccinia graminis f. sp. tritici</name>
    <dbReference type="NCBI Taxonomy" id="56615"/>
    <lineage>
        <taxon>Eukaryota</taxon>
        <taxon>Fungi</taxon>
        <taxon>Dikarya</taxon>
        <taxon>Basidiomycota</taxon>
        <taxon>Pucciniomycotina</taxon>
        <taxon>Pucciniomycetes</taxon>
        <taxon>Pucciniales</taxon>
        <taxon>Pucciniaceae</taxon>
        <taxon>Puccinia</taxon>
    </lineage>
</organism>
<name>A0A5B0P9T4_PUCGR</name>
<evidence type="ECO:0000313" key="2">
    <source>
        <dbReference type="EMBL" id="KAA1125983.1"/>
    </source>
</evidence>
<proteinExistence type="predicted"/>
<dbReference type="AlphaFoldDB" id="A0A5B0P9T4"/>
<keyword evidence="3" id="KW-1185">Reference proteome</keyword>
<evidence type="ECO:0000313" key="1">
    <source>
        <dbReference type="EMBL" id="KAA1097786.1"/>
    </source>
</evidence>
<protein>
    <submittedName>
        <fullName evidence="1">Uncharacterized protein</fullName>
    </submittedName>
</protein>
<comment type="caution">
    <text evidence="1">The sequence shown here is derived from an EMBL/GenBank/DDBJ whole genome shotgun (WGS) entry which is preliminary data.</text>
</comment>
<dbReference type="Proteomes" id="UP000324748">
    <property type="component" value="Unassembled WGS sequence"/>
</dbReference>
<dbReference type="EMBL" id="VSWC01000066">
    <property type="protein sequence ID" value="KAA1097786.1"/>
    <property type="molecule type" value="Genomic_DNA"/>
</dbReference>
<dbReference type="EMBL" id="VDEP01000173">
    <property type="protein sequence ID" value="KAA1125983.1"/>
    <property type="molecule type" value="Genomic_DNA"/>
</dbReference>